<feature type="domain" description="AB hydrolase-1" evidence="2">
    <location>
        <begin position="61"/>
        <end position="290"/>
    </location>
</feature>
<dbReference type="InterPro" id="IPR000073">
    <property type="entry name" value="AB_hydrolase_1"/>
</dbReference>
<dbReference type="Proteomes" id="UP000192652">
    <property type="component" value="Unassembled WGS sequence"/>
</dbReference>
<evidence type="ECO:0000313" key="3">
    <source>
        <dbReference type="EMBL" id="OQP87469.1"/>
    </source>
</evidence>
<dbReference type="Pfam" id="PF12697">
    <property type="entry name" value="Abhydrolase_6"/>
    <property type="match status" value="1"/>
</dbReference>
<dbReference type="PANTHER" id="PTHR46438:SF11">
    <property type="entry name" value="LIPASE-RELATED"/>
    <property type="match status" value="1"/>
</dbReference>
<organism evidence="3 4">
    <name type="scientific">Xaviernesmea rhizosphaerae</name>
    <dbReference type="NCBI Taxonomy" id="1672749"/>
    <lineage>
        <taxon>Bacteria</taxon>
        <taxon>Pseudomonadati</taxon>
        <taxon>Pseudomonadota</taxon>
        <taxon>Alphaproteobacteria</taxon>
        <taxon>Hyphomicrobiales</taxon>
        <taxon>Rhizobiaceae</taxon>
        <taxon>Rhizobium/Agrobacterium group</taxon>
        <taxon>Xaviernesmea</taxon>
    </lineage>
</organism>
<gene>
    <name evidence="3" type="ORF">BTR14_05925</name>
</gene>
<evidence type="ECO:0000313" key="4">
    <source>
        <dbReference type="Proteomes" id="UP000192652"/>
    </source>
</evidence>
<evidence type="ECO:0000256" key="1">
    <source>
        <dbReference type="SAM" id="MobiDB-lite"/>
    </source>
</evidence>
<dbReference type="InterPro" id="IPR029058">
    <property type="entry name" value="AB_hydrolase_fold"/>
</dbReference>
<dbReference type="PRINTS" id="PR00111">
    <property type="entry name" value="ABHYDROLASE"/>
</dbReference>
<feature type="region of interest" description="Disordered" evidence="1">
    <location>
        <begin position="1"/>
        <end position="48"/>
    </location>
</feature>
<sequence>MRRLPTRSSWRSAPRSAGARITASATATRTSRSSATMPATPQRSETASGTAYAVAGSGAPLVLIHGVGMRLEAWAPQIAALSERFEVIALDLPGHGESRPLPKGATLPDFVVRIATFLSEIDRGPVSVAGHSMGALIAGGLAAEVPGQVARVALLNGVHRRDPAARQAVEARAAEISTGGFDREAPLARWFGAAGEYDAARVLCRQLLAEVDADGYATAYGAFATGDAVYADRWRDVACPALFLTAEGDLNSSPAMSRAMAAAAQNGRARIIPGHRHMVNLTAPDQVNAALIDWMGWTVSQRKEACHDA</sequence>
<keyword evidence="4" id="KW-1185">Reference proteome</keyword>
<accession>A0ABX3PHQ0</accession>
<protein>
    <recommendedName>
        <fullName evidence="2">AB hydrolase-1 domain-containing protein</fullName>
    </recommendedName>
</protein>
<comment type="caution">
    <text evidence="3">The sequence shown here is derived from an EMBL/GenBank/DDBJ whole genome shotgun (WGS) entry which is preliminary data.</text>
</comment>
<dbReference type="Gene3D" id="3.40.50.1820">
    <property type="entry name" value="alpha/beta hydrolase"/>
    <property type="match status" value="1"/>
</dbReference>
<proteinExistence type="predicted"/>
<feature type="compositionally biased region" description="Polar residues" evidence="1">
    <location>
        <begin position="37"/>
        <end position="48"/>
    </location>
</feature>
<name>A0ABX3PHQ0_9HYPH</name>
<dbReference type="SUPFAM" id="SSF53474">
    <property type="entry name" value="alpha/beta-Hydrolases"/>
    <property type="match status" value="1"/>
</dbReference>
<dbReference type="EMBL" id="MSPX01000003">
    <property type="protein sequence ID" value="OQP87469.1"/>
    <property type="molecule type" value="Genomic_DNA"/>
</dbReference>
<feature type="compositionally biased region" description="Low complexity" evidence="1">
    <location>
        <begin position="15"/>
        <end position="36"/>
    </location>
</feature>
<dbReference type="PANTHER" id="PTHR46438">
    <property type="entry name" value="ALPHA/BETA-HYDROLASES SUPERFAMILY PROTEIN"/>
    <property type="match status" value="1"/>
</dbReference>
<evidence type="ECO:0000259" key="2">
    <source>
        <dbReference type="Pfam" id="PF12697"/>
    </source>
</evidence>
<reference evidence="3 4" key="1">
    <citation type="journal article" date="2017" name="Antonie Van Leeuwenhoek">
        <title>Rhizobium rhizosphaerae sp. nov., a novel species isolated from rice rhizosphere.</title>
        <authorList>
            <person name="Zhao J.J."/>
            <person name="Zhang J."/>
            <person name="Zhang R.J."/>
            <person name="Zhang C.W."/>
            <person name="Yin H.Q."/>
            <person name="Zhang X.X."/>
        </authorList>
    </citation>
    <scope>NUCLEOTIDE SEQUENCE [LARGE SCALE GENOMIC DNA]</scope>
    <source>
        <strain evidence="3 4">RD15</strain>
    </source>
</reference>
<feature type="compositionally biased region" description="Polar residues" evidence="1">
    <location>
        <begin position="1"/>
        <end position="11"/>
    </location>
</feature>